<feature type="compositionally biased region" description="Low complexity" evidence="2">
    <location>
        <begin position="276"/>
        <end position="288"/>
    </location>
</feature>
<feature type="compositionally biased region" description="Acidic residues" evidence="2">
    <location>
        <begin position="214"/>
        <end position="224"/>
    </location>
</feature>
<dbReference type="InterPro" id="IPR015158">
    <property type="entry name" value="Bud22_dom"/>
</dbReference>
<feature type="region of interest" description="Disordered" evidence="2">
    <location>
        <begin position="1"/>
        <end position="24"/>
    </location>
</feature>
<reference evidence="4 5" key="1">
    <citation type="submission" date="2021-08" db="EMBL/GenBank/DDBJ databases">
        <title>Draft Genome Sequence of Phanerochaete sordida strain YK-624.</title>
        <authorList>
            <person name="Mori T."/>
            <person name="Dohra H."/>
            <person name="Suzuki T."/>
            <person name="Kawagishi H."/>
            <person name="Hirai H."/>
        </authorList>
    </citation>
    <scope>NUCLEOTIDE SEQUENCE [LARGE SCALE GENOMIC DNA]</scope>
    <source>
        <strain evidence="4 5">YK-624</strain>
    </source>
</reference>
<dbReference type="GO" id="GO:0030686">
    <property type="term" value="C:90S preribosome"/>
    <property type="evidence" value="ECO:0007669"/>
    <property type="project" value="TreeGrafter"/>
</dbReference>
<dbReference type="Pfam" id="PF09073">
    <property type="entry name" value="BUD22"/>
    <property type="match status" value="1"/>
</dbReference>
<evidence type="ECO:0000256" key="1">
    <source>
        <dbReference type="ARBA" id="ARBA00023054"/>
    </source>
</evidence>
<feature type="domain" description="Bud22" evidence="3">
    <location>
        <begin position="28"/>
        <end position="449"/>
    </location>
</feature>
<protein>
    <submittedName>
        <fullName evidence="4">Bud-site selection protein</fullName>
    </submittedName>
</protein>
<proteinExistence type="predicted"/>
<feature type="compositionally biased region" description="Basic and acidic residues" evidence="2">
    <location>
        <begin position="414"/>
        <end position="428"/>
    </location>
</feature>
<dbReference type="PANTHER" id="PTHR23325">
    <property type="entry name" value="SERUM RESPONSE FACTOR-BINDING"/>
    <property type="match status" value="1"/>
</dbReference>
<dbReference type="OrthoDB" id="3364872at2759"/>
<sequence>MAASKGKAPMKRKRTTEEDKAARLAGKLHHCAKEVKKAAKKAKDFEIRKLVKRLKGLRAKETAPPELKELEEQLVLMKDIDHEAIANTALKTKLKKDKKLAQNEDLTTAITQELTHLVEPAKPGSNLAKVQGRLLSHKVIATEVHTVVEDMRIAAFPELKAPVAAAAEASDEESEDEAPARPAKKAKVAPAESGDESEEDSDAEGEAHSRVAVSDDEEAEDDGWESGTVQGDSDGEGEEDSSEEESDSEAAAADSEDSDEEDEDEEEPAVRKKPSSSKVAPPKASSSKQGESTFLPSLSVGYTRGDSDASDLSDAEVKRADVAVKKNRRGQRARQLIWERKYGKNANHVKKQQDAGPEKGPQARWGARDASGPRDSRKPFGRPQNSGPPRPQGHFAGPQRGPPPSRAPAGPPARKTDDKPLHPSWEAKRKLKEKQNPAFAAPQGKKIVFE</sequence>
<name>A0A9P3GKE5_9APHY</name>
<dbReference type="PANTHER" id="PTHR23325:SF1">
    <property type="entry name" value="SERUM RESPONSE FACTOR-BINDING PROTEIN 1"/>
    <property type="match status" value="1"/>
</dbReference>
<accession>A0A9P3GKE5</accession>
<gene>
    <name evidence="4" type="ORF">PsYK624_133430</name>
</gene>
<evidence type="ECO:0000313" key="5">
    <source>
        <dbReference type="Proteomes" id="UP000703269"/>
    </source>
</evidence>
<keyword evidence="5" id="KW-1185">Reference proteome</keyword>
<evidence type="ECO:0000256" key="2">
    <source>
        <dbReference type="SAM" id="MobiDB-lite"/>
    </source>
</evidence>
<dbReference type="Proteomes" id="UP000703269">
    <property type="component" value="Unassembled WGS sequence"/>
</dbReference>
<keyword evidence="1" id="KW-0175">Coiled coil</keyword>
<dbReference type="EMBL" id="BPQB01000068">
    <property type="protein sequence ID" value="GJE97132.1"/>
    <property type="molecule type" value="Genomic_DNA"/>
</dbReference>
<feature type="compositionally biased region" description="Pro residues" evidence="2">
    <location>
        <begin position="400"/>
        <end position="411"/>
    </location>
</feature>
<feature type="compositionally biased region" description="Acidic residues" evidence="2">
    <location>
        <begin position="233"/>
        <end position="267"/>
    </location>
</feature>
<dbReference type="InterPro" id="IPR037393">
    <property type="entry name" value="Bud22/SRFB1"/>
</dbReference>
<feature type="compositionally biased region" description="Acidic residues" evidence="2">
    <location>
        <begin position="193"/>
        <end position="204"/>
    </location>
</feature>
<feature type="compositionally biased region" description="Basic and acidic residues" evidence="2">
    <location>
        <begin position="315"/>
        <end position="324"/>
    </location>
</feature>
<dbReference type="GO" id="GO:0005634">
    <property type="term" value="C:nucleus"/>
    <property type="evidence" value="ECO:0007669"/>
    <property type="project" value="TreeGrafter"/>
</dbReference>
<evidence type="ECO:0000259" key="3">
    <source>
        <dbReference type="Pfam" id="PF09073"/>
    </source>
</evidence>
<dbReference type="GO" id="GO:0030490">
    <property type="term" value="P:maturation of SSU-rRNA"/>
    <property type="evidence" value="ECO:0007669"/>
    <property type="project" value="TreeGrafter"/>
</dbReference>
<dbReference type="AlphaFoldDB" id="A0A9P3GKE5"/>
<comment type="caution">
    <text evidence="4">The sequence shown here is derived from an EMBL/GenBank/DDBJ whole genome shotgun (WGS) entry which is preliminary data.</text>
</comment>
<feature type="region of interest" description="Disordered" evidence="2">
    <location>
        <begin position="164"/>
        <end position="450"/>
    </location>
</feature>
<organism evidence="4 5">
    <name type="scientific">Phanerochaete sordida</name>
    <dbReference type="NCBI Taxonomy" id="48140"/>
    <lineage>
        <taxon>Eukaryota</taxon>
        <taxon>Fungi</taxon>
        <taxon>Dikarya</taxon>
        <taxon>Basidiomycota</taxon>
        <taxon>Agaricomycotina</taxon>
        <taxon>Agaricomycetes</taxon>
        <taxon>Polyporales</taxon>
        <taxon>Phanerochaetaceae</taxon>
        <taxon>Phanerochaete</taxon>
    </lineage>
</organism>
<evidence type="ECO:0000313" key="4">
    <source>
        <dbReference type="EMBL" id="GJE97132.1"/>
    </source>
</evidence>